<keyword evidence="9" id="KW-1185">Reference proteome</keyword>
<keyword evidence="5" id="KW-0564">Palmitate</keyword>
<comment type="subcellular location">
    <subcellularLocation>
        <location evidence="1">Membrane</location>
        <topology evidence="1">Lipid-anchor</topology>
    </subcellularLocation>
</comment>
<sequence length="276" mass="30815">MTKKILKVMFMLTLLIALVAGCGNQDSKKASSDETNMKTLVCLADTTPHAEILEYAEKDLEKLGIKLNIVSKVWDSTWNEQVENGTVDFHYDAYVPYLDEWNKSNNGHLVGAGGIHLEPLVMCSEKYDSIEDLPQNAVIAIKEDVTNQYRCLKLLEQAGLIELSDEITMSNADVSMIAKYNKPLEIVAMNADVILNTRVDFDAYITNTNRLLEASLDPADYLAREESQDSIFANVICVKEGNENSEAIKKLVSVLQSDDVRNFIHDKYNGAVIPAF</sequence>
<feature type="chain" id="PRO_5039106395" evidence="7">
    <location>
        <begin position="20"/>
        <end position="276"/>
    </location>
</feature>
<evidence type="ECO:0000256" key="4">
    <source>
        <dbReference type="ARBA" id="ARBA00023136"/>
    </source>
</evidence>
<proteinExistence type="inferred from homology"/>
<evidence type="ECO:0000256" key="5">
    <source>
        <dbReference type="ARBA" id="ARBA00023139"/>
    </source>
</evidence>
<keyword evidence="6" id="KW-0449">Lipoprotein</keyword>
<evidence type="ECO:0000256" key="3">
    <source>
        <dbReference type="ARBA" id="ARBA00022729"/>
    </source>
</evidence>
<dbReference type="PROSITE" id="PS51257">
    <property type="entry name" value="PROKAR_LIPOPROTEIN"/>
    <property type="match status" value="1"/>
</dbReference>
<dbReference type="AlphaFoldDB" id="A0A4R2KJ74"/>
<reference evidence="8 9" key="1">
    <citation type="submission" date="2019-03" db="EMBL/GenBank/DDBJ databases">
        <title>Genomic Encyclopedia of Type Strains, Phase IV (KMG-IV): sequencing the most valuable type-strain genomes for metagenomic binning, comparative biology and taxonomic classification.</title>
        <authorList>
            <person name="Goeker M."/>
        </authorList>
    </citation>
    <scope>NUCLEOTIDE SEQUENCE [LARGE SCALE GENOMIC DNA]</scope>
    <source>
        <strain evidence="8 9">DSM 102940</strain>
    </source>
</reference>
<comment type="similarity">
    <text evidence="2">Belongs to the NlpA lipoprotein family.</text>
</comment>
<gene>
    <name evidence="8" type="ORF">EV214_12519</name>
</gene>
<dbReference type="PANTHER" id="PTHR30429">
    <property type="entry name" value="D-METHIONINE-BINDING LIPOPROTEIN METQ"/>
    <property type="match status" value="1"/>
</dbReference>
<dbReference type="SUPFAM" id="SSF53850">
    <property type="entry name" value="Periplasmic binding protein-like II"/>
    <property type="match status" value="1"/>
</dbReference>
<keyword evidence="4" id="KW-0472">Membrane</keyword>
<evidence type="ECO:0000256" key="2">
    <source>
        <dbReference type="ARBA" id="ARBA00008973"/>
    </source>
</evidence>
<evidence type="ECO:0000256" key="6">
    <source>
        <dbReference type="ARBA" id="ARBA00023288"/>
    </source>
</evidence>
<dbReference type="Gene3D" id="3.40.190.10">
    <property type="entry name" value="Periplasmic binding protein-like II"/>
    <property type="match status" value="2"/>
</dbReference>
<evidence type="ECO:0000313" key="9">
    <source>
        <dbReference type="Proteomes" id="UP000294919"/>
    </source>
</evidence>
<dbReference type="GO" id="GO:0016020">
    <property type="term" value="C:membrane"/>
    <property type="evidence" value="ECO:0007669"/>
    <property type="project" value="UniProtKB-SubCell"/>
</dbReference>
<dbReference type="InterPro" id="IPR004872">
    <property type="entry name" value="Lipoprotein_NlpA"/>
</dbReference>
<organism evidence="8 9">
    <name type="scientific">Marinisporobacter balticus</name>
    <dbReference type="NCBI Taxonomy" id="2018667"/>
    <lineage>
        <taxon>Bacteria</taxon>
        <taxon>Bacillati</taxon>
        <taxon>Bacillota</taxon>
        <taxon>Clostridia</taxon>
        <taxon>Peptostreptococcales</taxon>
        <taxon>Thermotaleaceae</taxon>
        <taxon>Marinisporobacter</taxon>
    </lineage>
</organism>
<keyword evidence="3 7" id="KW-0732">Signal</keyword>
<accession>A0A4R2KJ74</accession>
<dbReference type="Proteomes" id="UP000294919">
    <property type="component" value="Unassembled WGS sequence"/>
</dbReference>
<feature type="signal peptide" evidence="7">
    <location>
        <begin position="1"/>
        <end position="19"/>
    </location>
</feature>
<comment type="caution">
    <text evidence="8">The sequence shown here is derived from an EMBL/GenBank/DDBJ whole genome shotgun (WGS) entry which is preliminary data.</text>
</comment>
<dbReference type="RefSeq" id="WP_165916385.1">
    <property type="nucleotide sequence ID" value="NZ_SLWV01000025.1"/>
</dbReference>
<evidence type="ECO:0000313" key="8">
    <source>
        <dbReference type="EMBL" id="TCO70649.1"/>
    </source>
</evidence>
<protein>
    <submittedName>
        <fullName evidence="8">D-methionine transport system substrate-binding protein</fullName>
    </submittedName>
</protein>
<name>A0A4R2KJ74_9FIRM</name>
<dbReference type="EMBL" id="SLWV01000025">
    <property type="protein sequence ID" value="TCO70649.1"/>
    <property type="molecule type" value="Genomic_DNA"/>
</dbReference>
<dbReference type="Pfam" id="PF03180">
    <property type="entry name" value="Lipoprotein_9"/>
    <property type="match status" value="1"/>
</dbReference>
<evidence type="ECO:0000256" key="7">
    <source>
        <dbReference type="SAM" id="SignalP"/>
    </source>
</evidence>
<dbReference type="PANTHER" id="PTHR30429:SF0">
    <property type="entry name" value="METHIONINE-BINDING LIPOPROTEIN METQ"/>
    <property type="match status" value="1"/>
</dbReference>
<evidence type="ECO:0000256" key="1">
    <source>
        <dbReference type="ARBA" id="ARBA00004635"/>
    </source>
</evidence>